<gene>
    <name evidence="4" type="ORF">SAMN05421508_103212</name>
</gene>
<dbReference type="SMART" id="SM00448">
    <property type="entry name" value="REC"/>
    <property type="match status" value="1"/>
</dbReference>
<dbReference type="GO" id="GO:0000160">
    <property type="term" value="P:phosphorelay signal transduction system"/>
    <property type="evidence" value="ECO:0007669"/>
    <property type="project" value="InterPro"/>
</dbReference>
<name>A0A286GE79_9PROT</name>
<dbReference type="EMBL" id="OCNJ01000003">
    <property type="protein sequence ID" value="SOD93817.1"/>
    <property type="molecule type" value="Genomic_DNA"/>
</dbReference>
<keyword evidence="1 2" id="KW-0597">Phosphoprotein</keyword>
<dbReference type="PANTHER" id="PTHR44591:SF3">
    <property type="entry name" value="RESPONSE REGULATORY DOMAIN-CONTAINING PROTEIN"/>
    <property type="match status" value="1"/>
</dbReference>
<dbReference type="PROSITE" id="PS50110">
    <property type="entry name" value="RESPONSE_REGULATORY"/>
    <property type="match status" value="1"/>
</dbReference>
<organism evidence="4 5">
    <name type="scientific">Caenispirillum bisanense</name>
    <dbReference type="NCBI Taxonomy" id="414052"/>
    <lineage>
        <taxon>Bacteria</taxon>
        <taxon>Pseudomonadati</taxon>
        <taxon>Pseudomonadota</taxon>
        <taxon>Alphaproteobacteria</taxon>
        <taxon>Rhodospirillales</taxon>
        <taxon>Novispirillaceae</taxon>
        <taxon>Caenispirillum</taxon>
    </lineage>
</organism>
<feature type="modified residue" description="4-aspartylphosphate" evidence="2">
    <location>
        <position position="53"/>
    </location>
</feature>
<feature type="domain" description="Response regulatory" evidence="3">
    <location>
        <begin position="3"/>
        <end position="118"/>
    </location>
</feature>
<reference evidence="5" key="1">
    <citation type="submission" date="2017-09" db="EMBL/GenBank/DDBJ databases">
        <authorList>
            <person name="Varghese N."/>
            <person name="Submissions S."/>
        </authorList>
    </citation>
    <scope>NUCLEOTIDE SEQUENCE [LARGE SCALE GENOMIC DNA]</scope>
    <source>
        <strain evidence="5">USBA 140</strain>
    </source>
</reference>
<keyword evidence="5" id="KW-1185">Reference proteome</keyword>
<sequence length="127" mass="13566">MHRIVIVDDSLVSGLLLKHLLNRVPGLRADSFQDPLDALASCATMPPAAVVTDYKMPNLDGLTFMEALRLLPGCADVPLVMVTGEQGVRERALHLGVSAVLGKPVEPAFIQETVVRLLGLDQVAKAS</sequence>
<evidence type="ECO:0000313" key="5">
    <source>
        <dbReference type="Proteomes" id="UP000219621"/>
    </source>
</evidence>
<dbReference type="PANTHER" id="PTHR44591">
    <property type="entry name" value="STRESS RESPONSE REGULATOR PROTEIN 1"/>
    <property type="match status" value="1"/>
</dbReference>
<proteinExistence type="predicted"/>
<dbReference type="InterPro" id="IPR001789">
    <property type="entry name" value="Sig_transdc_resp-reg_receiver"/>
</dbReference>
<dbReference type="SUPFAM" id="SSF52172">
    <property type="entry name" value="CheY-like"/>
    <property type="match status" value="1"/>
</dbReference>
<dbReference type="Gene3D" id="3.40.50.2300">
    <property type="match status" value="1"/>
</dbReference>
<dbReference type="AlphaFoldDB" id="A0A286GE79"/>
<dbReference type="InterPro" id="IPR050595">
    <property type="entry name" value="Bact_response_regulator"/>
</dbReference>
<dbReference type="Pfam" id="PF00072">
    <property type="entry name" value="Response_reg"/>
    <property type="match status" value="1"/>
</dbReference>
<dbReference type="InterPro" id="IPR011006">
    <property type="entry name" value="CheY-like_superfamily"/>
</dbReference>
<evidence type="ECO:0000313" key="4">
    <source>
        <dbReference type="EMBL" id="SOD93817.1"/>
    </source>
</evidence>
<evidence type="ECO:0000256" key="2">
    <source>
        <dbReference type="PROSITE-ProRule" id="PRU00169"/>
    </source>
</evidence>
<evidence type="ECO:0000259" key="3">
    <source>
        <dbReference type="PROSITE" id="PS50110"/>
    </source>
</evidence>
<accession>A0A286GE79</accession>
<dbReference type="Proteomes" id="UP000219621">
    <property type="component" value="Unassembled WGS sequence"/>
</dbReference>
<protein>
    <submittedName>
        <fullName evidence="4">Two-component system, response regulator RpfG</fullName>
    </submittedName>
</protein>
<dbReference type="RefSeq" id="WP_176525086.1">
    <property type="nucleotide sequence ID" value="NZ_OCNJ01000003.1"/>
</dbReference>
<evidence type="ECO:0000256" key="1">
    <source>
        <dbReference type="ARBA" id="ARBA00022553"/>
    </source>
</evidence>